<protein>
    <submittedName>
        <fullName evidence="2">Uncharacterized protein</fullName>
    </submittedName>
</protein>
<dbReference type="AlphaFoldDB" id="A0A4S8JTF5"/>
<organism evidence="2 3">
    <name type="scientific">Musa balbisiana</name>
    <name type="common">Banana</name>
    <dbReference type="NCBI Taxonomy" id="52838"/>
    <lineage>
        <taxon>Eukaryota</taxon>
        <taxon>Viridiplantae</taxon>
        <taxon>Streptophyta</taxon>
        <taxon>Embryophyta</taxon>
        <taxon>Tracheophyta</taxon>
        <taxon>Spermatophyta</taxon>
        <taxon>Magnoliopsida</taxon>
        <taxon>Liliopsida</taxon>
        <taxon>Zingiberales</taxon>
        <taxon>Musaceae</taxon>
        <taxon>Musa</taxon>
    </lineage>
</organism>
<dbReference type="Proteomes" id="UP000317650">
    <property type="component" value="Chromosome 5"/>
</dbReference>
<keyword evidence="3" id="KW-1185">Reference proteome</keyword>
<proteinExistence type="predicted"/>
<evidence type="ECO:0000313" key="2">
    <source>
        <dbReference type="EMBL" id="THU65420.1"/>
    </source>
</evidence>
<evidence type="ECO:0000256" key="1">
    <source>
        <dbReference type="SAM" id="MobiDB-lite"/>
    </source>
</evidence>
<comment type="caution">
    <text evidence="2">The sequence shown here is derived from an EMBL/GenBank/DDBJ whole genome shotgun (WGS) entry which is preliminary data.</text>
</comment>
<dbReference type="EMBL" id="PYDT01000003">
    <property type="protein sequence ID" value="THU65420.1"/>
    <property type="molecule type" value="Genomic_DNA"/>
</dbReference>
<evidence type="ECO:0000313" key="3">
    <source>
        <dbReference type="Proteomes" id="UP000317650"/>
    </source>
</evidence>
<feature type="region of interest" description="Disordered" evidence="1">
    <location>
        <begin position="1"/>
        <end position="24"/>
    </location>
</feature>
<sequence>MFAWSPGDHIVAPPSPEMRKNSFDGGDEKITAIMELTLVVMLTLSPMPTEKRQASTVADSETGSNPRLITSVHASATRQSLGRRRRRRLVLWSTTSHEEGSPTCHFFTAVLTEHVNGSSLLLGPVKDEWAHREVLRLQLIAASELCVGSVEQRCAT</sequence>
<name>A0A4S8JTF5_MUSBA</name>
<reference evidence="2 3" key="1">
    <citation type="journal article" date="2019" name="Nat. Plants">
        <title>Genome sequencing of Musa balbisiana reveals subgenome evolution and function divergence in polyploid bananas.</title>
        <authorList>
            <person name="Yao X."/>
        </authorList>
    </citation>
    <scope>NUCLEOTIDE SEQUENCE [LARGE SCALE GENOMIC DNA]</scope>
    <source>
        <strain evidence="3">cv. DH-PKW</strain>
        <tissue evidence="2">Leaves</tissue>
    </source>
</reference>
<gene>
    <name evidence="2" type="ORF">C4D60_Mb05t03430</name>
</gene>
<accession>A0A4S8JTF5</accession>
<feature type="region of interest" description="Disordered" evidence="1">
    <location>
        <begin position="54"/>
        <end position="78"/>
    </location>
</feature>